<evidence type="ECO:0000313" key="6">
    <source>
        <dbReference type="Proteomes" id="UP001602245"/>
    </source>
</evidence>
<sequence length="410" mass="44353">MRILQLANLYAPVIGGLERSIATSSEELVRRGHEVTVLTLATPRAPADETRNGVRVVRVRSVANTLLPRMNQDPAKPFHPTAPDPLTTADIRHELRAGRYDVVHSHDWLMYSYLPLRHGRDGRPHVHTAHDFGLACVKKDFAQQGRGCTTGPRLSRCLSCASGQYGRPRAAVLTAALRAHRHRGIDALTAISPSVARALDQARLPAGLPVRVVSSLVPDGLDELARNTPRPDWLPDRPYLLFVGALGPHKGIDVLFAAYGKLVEGWRGTEPPPDLVCLGTRRADTPPIPPGVHVRHDVPHAQVMAAWHGAAAGVVPSIMEAMGQVAVEALLARTPLIASRTGGLADMIRDGESGLHVPPGDVDALHAALSRLLSDPGLADRLRQAGYRRGLDFTAARVVPQIEEIYRACI</sequence>
<dbReference type="Gene3D" id="3.40.50.2000">
    <property type="entry name" value="Glycogen Phosphorylase B"/>
    <property type="match status" value="2"/>
</dbReference>
<keyword evidence="2 5" id="KW-0808">Transferase</keyword>
<dbReference type="EC" id="2.4.-.-" evidence="5"/>
<dbReference type="InterPro" id="IPR001296">
    <property type="entry name" value="Glyco_trans_1"/>
</dbReference>
<dbReference type="PANTHER" id="PTHR45947:SF3">
    <property type="entry name" value="SULFOQUINOVOSYL TRANSFERASE SQD2"/>
    <property type="match status" value="1"/>
</dbReference>
<feature type="domain" description="Glycosyl transferase family 1" evidence="3">
    <location>
        <begin position="235"/>
        <end position="388"/>
    </location>
</feature>
<dbReference type="SUPFAM" id="SSF53756">
    <property type="entry name" value="UDP-Glycosyltransferase/glycogen phosphorylase"/>
    <property type="match status" value="1"/>
</dbReference>
<comment type="caution">
    <text evidence="5">The sequence shown here is derived from an EMBL/GenBank/DDBJ whole genome shotgun (WGS) entry which is preliminary data.</text>
</comment>
<keyword evidence="6" id="KW-1185">Reference proteome</keyword>
<evidence type="ECO:0000256" key="1">
    <source>
        <dbReference type="ARBA" id="ARBA00022676"/>
    </source>
</evidence>
<evidence type="ECO:0000256" key="2">
    <source>
        <dbReference type="ARBA" id="ARBA00022679"/>
    </source>
</evidence>
<evidence type="ECO:0000313" key="5">
    <source>
        <dbReference type="EMBL" id="MFF5294071.1"/>
    </source>
</evidence>
<dbReference type="Pfam" id="PF13439">
    <property type="entry name" value="Glyco_transf_4"/>
    <property type="match status" value="1"/>
</dbReference>
<gene>
    <name evidence="5" type="ORF">ACFY35_31940</name>
</gene>
<dbReference type="GO" id="GO:0016757">
    <property type="term" value="F:glycosyltransferase activity"/>
    <property type="evidence" value="ECO:0007669"/>
    <property type="project" value="UniProtKB-KW"/>
</dbReference>
<dbReference type="Proteomes" id="UP001602245">
    <property type="component" value="Unassembled WGS sequence"/>
</dbReference>
<dbReference type="RefSeq" id="WP_026205820.1">
    <property type="nucleotide sequence ID" value="NZ_JBIAZU010000006.1"/>
</dbReference>
<dbReference type="CDD" id="cd03801">
    <property type="entry name" value="GT4_PimA-like"/>
    <property type="match status" value="1"/>
</dbReference>
<evidence type="ECO:0000259" key="4">
    <source>
        <dbReference type="Pfam" id="PF13439"/>
    </source>
</evidence>
<accession>A0ABW6WLB3</accession>
<evidence type="ECO:0000259" key="3">
    <source>
        <dbReference type="Pfam" id="PF00534"/>
    </source>
</evidence>
<organism evidence="5 6">
    <name type="scientific">Paractinoplanes globisporus</name>
    <dbReference type="NCBI Taxonomy" id="113565"/>
    <lineage>
        <taxon>Bacteria</taxon>
        <taxon>Bacillati</taxon>
        <taxon>Actinomycetota</taxon>
        <taxon>Actinomycetes</taxon>
        <taxon>Micromonosporales</taxon>
        <taxon>Micromonosporaceae</taxon>
        <taxon>Paractinoplanes</taxon>
    </lineage>
</organism>
<dbReference type="InterPro" id="IPR050194">
    <property type="entry name" value="Glycosyltransferase_grp1"/>
</dbReference>
<reference evidence="5 6" key="1">
    <citation type="submission" date="2024-10" db="EMBL/GenBank/DDBJ databases">
        <title>The Natural Products Discovery Center: Release of the First 8490 Sequenced Strains for Exploring Actinobacteria Biosynthetic Diversity.</title>
        <authorList>
            <person name="Kalkreuter E."/>
            <person name="Kautsar S.A."/>
            <person name="Yang D."/>
            <person name="Bader C.D."/>
            <person name="Teijaro C.N."/>
            <person name="Fluegel L."/>
            <person name="Davis C.M."/>
            <person name="Simpson J.R."/>
            <person name="Lauterbach L."/>
            <person name="Steele A.D."/>
            <person name="Gui C."/>
            <person name="Meng S."/>
            <person name="Li G."/>
            <person name="Viehrig K."/>
            <person name="Ye F."/>
            <person name="Su P."/>
            <person name="Kiefer A.F."/>
            <person name="Nichols A."/>
            <person name="Cepeda A.J."/>
            <person name="Yan W."/>
            <person name="Fan B."/>
            <person name="Jiang Y."/>
            <person name="Adhikari A."/>
            <person name="Zheng C.-J."/>
            <person name="Schuster L."/>
            <person name="Cowan T.M."/>
            <person name="Smanski M.J."/>
            <person name="Chevrette M.G."/>
            <person name="De Carvalho L.P.S."/>
            <person name="Shen B."/>
        </authorList>
    </citation>
    <scope>NUCLEOTIDE SEQUENCE [LARGE SCALE GENOMIC DNA]</scope>
    <source>
        <strain evidence="5 6">NPDC000087</strain>
    </source>
</reference>
<feature type="domain" description="Glycosyltransferase subfamily 4-like N-terminal" evidence="4">
    <location>
        <begin position="14"/>
        <end position="212"/>
    </location>
</feature>
<name>A0ABW6WLB3_9ACTN</name>
<proteinExistence type="predicted"/>
<dbReference type="InterPro" id="IPR028098">
    <property type="entry name" value="Glyco_trans_4-like_N"/>
</dbReference>
<dbReference type="EMBL" id="JBIAZU010000006">
    <property type="protein sequence ID" value="MFF5294071.1"/>
    <property type="molecule type" value="Genomic_DNA"/>
</dbReference>
<dbReference type="Pfam" id="PF00534">
    <property type="entry name" value="Glycos_transf_1"/>
    <property type="match status" value="1"/>
</dbReference>
<protein>
    <submittedName>
        <fullName evidence="5">Glycosyltransferase family 4 protein</fullName>
        <ecNumber evidence="5">2.4.-.-</ecNumber>
    </submittedName>
</protein>
<keyword evidence="1 5" id="KW-0328">Glycosyltransferase</keyword>
<dbReference type="PANTHER" id="PTHR45947">
    <property type="entry name" value="SULFOQUINOVOSYL TRANSFERASE SQD2"/>
    <property type="match status" value="1"/>
</dbReference>